<name>A0A5B7F5X6_PORTR</name>
<proteinExistence type="predicted"/>
<sequence length="75" mass="8256">MTHLNVDDGSRLTNGGKRVLTDNNVTRTVISATLLSNGISHISIDAHNTFRYEKFLRLAHSTLLSHLIIMGARVA</sequence>
<protein>
    <submittedName>
        <fullName evidence="1">Uncharacterized protein</fullName>
    </submittedName>
</protein>
<accession>A0A5B7F5X6</accession>
<dbReference type="Proteomes" id="UP000324222">
    <property type="component" value="Unassembled WGS sequence"/>
</dbReference>
<keyword evidence="2" id="KW-1185">Reference proteome</keyword>
<comment type="caution">
    <text evidence="1">The sequence shown here is derived from an EMBL/GenBank/DDBJ whole genome shotgun (WGS) entry which is preliminary data.</text>
</comment>
<evidence type="ECO:0000313" key="2">
    <source>
        <dbReference type="Proteomes" id="UP000324222"/>
    </source>
</evidence>
<reference evidence="1 2" key="1">
    <citation type="submission" date="2019-05" db="EMBL/GenBank/DDBJ databases">
        <title>Another draft genome of Portunus trituberculatus and its Hox gene families provides insights of decapod evolution.</title>
        <authorList>
            <person name="Jeong J.-H."/>
            <person name="Song I."/>
            <person name="Kim S."/>
            <person name="Choi T."/>
            <person name="Kim D."/>
            <person name="Ryu S."/>
            <person name="Kim W."/>
        </authorList>
    </citation>
    <scope>NUCLEOTIDE SEQUENCE [LARGE SCALE GENOMIC DNA]</scope>
    <source>
        <tissue evidence="1">Muscle</tissue>
    </source>
</reference>
<dbReference type="EMBL" id="VSRR010005618">
    <property type="protein sequence ID" value="MPC42940.1"/>
    <property type="molecule type" value="Genomic_DNA"/>
</dbReference>
<evidence type="ECO:0000313" key="1">
    <source>
        <dbReference type="EMBL" id="MPC42940.1"/>
    </source>
</evidence>
<dbReference type="AlphaFoldDB" id="A0A5B7F5X6"/>
<organism evidence="1 2">
    <name type="scientific">Portunus trituberculatus</name>
    <name type="common">Swimming crab</name>
    <name type="synonym">Neptunus trituberculatus</name>
    <dbReference type="NCBI Taxonomy" id="210409"/>
    <lineage>
        <taxon>Eukaryota</taxon>
        <taxon>Metazoa</taxon>
        <taxon>Ecdysozoa</taxon>
        <taxon>Arthropoda</taxon>
        <taxon>Crustacea</taxon>
        <taxon>Multicrustacea</taxon>
        <taxon>Malacostraca</taxon>
        <taxon>Eumalacostraca</taxon>
        <taxon>Eucarida</taxon>
        <taxon>Decapoda</taxon>
        <taxon>Pleocyemata</taxon>
        <taxon>Brachyura</taxon>
        <taxon>Eubrachyura</taxon>
        <taxon>Portunoidea</taxon>
        <taxon>Portunidae</taxon>
        <taxon>Portuninae</taxon>
        <taxon>Portunus</taxon>
    </lineage>
</organism>
<gene>
    <name evidence="1" type="ORF">E2C01_036574</name>
</gene>